<name>A0A841JYX0_9BACT</name>
<dbReference type="RefSeq" id="WP_050060857.1">
    <property type="nucleotide sequence ID" value="NZ_JACHEK010000008.1"/>
</dbReference>
<dbReference type="InterPro" id="IPR016064">
    <property type="entry name" value="NAD/diacylglycerol_kinase_sf"/>
</dbReference>
<evidence type="ECO:0000313" key="3">
    <source>
        <dbReference type="Proteomes" id="UP000538666"/>
    </source>
</evidence>
<evidence type="ECO:0000259" key="1">
    <source>
        <dbReference type="PROSITE" id="PS50146"/>
    </source>
</evidence>
<dbReference type="Proteomes" id="UP000538666">
    <property type="component" value="Unassembled WGS sequence"/>
</dbReference>
<protein>
    <submittedName>
        <fullName evidence="2">Diacylglycerol kinase family enzyme</fullName>
    </submittedName>
</protein>
<evidence type="ECO:0000313" key="2">
    <source>
        <dbReference type="EMBL" id="MBB6145835.1"/>
    </source>
</evidence>
<keyword evidence="3" id="KW-1185">Reference proteome</keyword>
<dbReference type="Gene3D" id="2.60.200.40">
    <property type="match status" value="1"/>
</dbReference>
<accession>A0A841JYX0</accession>
<dbReference type="OrthoDB" id="142078at2"/>
<dbReference type="AlphaFoldDB" id="A0A841JYX0"/>
<dbReference type="PANTHER" id="PTHR12358:SF106">
    <property type="entry name" value="LIPID KINASE YEGS"/>
    <property type="match status" value="1"/>
</dbReference>
<dbReference type="EMBL" id="JACHEK010000008">
    <property type="protein sequence ID" value="MBB6145835.1"/>
    <property type="molecule type" value="Genomic_DNA"/>
</dbReference>
<dbReference type="Pfam" id="PF00781">
    <property type="entry name" value="DAGK_cat"/>
    <property type="match status" value="1"/>
</dbReference>
<organism evidence="2 3">
    <name type="scientific">Silvibacterium bohemicum</name>
    <dbReference type="NCBI Taxonomy" id="1577686"/>
    <lineage>
        <taxon>Bacteria</taxon>
        <taxon>Pseudomonadati</taxon>
        <taxon>Acidobacteriota</taxon>
        <taxon>Terriglobia</taxon>
        <taxon>Terriglobales</taxon>
        <taxon>Acidobacteriaceae</taxon>
        <taxon>Silvibacterium</taxon>
    </lineage>
</organism>
<dbReference type="SUPFAM" id="SSF111331">
    <property type="entry name" value="NAD kinase/diacylglycerol kinase-like"/>
    <property type="match status" value="1"/>
</dbReference>
<proteinExistence type="predicted"/>
<dbReference type="InterPro" id="IPR017438">
    <property type="entry name" value="ATP-NAD_kinase_N"/>
</dbReference>
<reference evidence="2 3" key="1">
    <citation type="submission" date="2020-08" db="EMBL/GenBank/DDBJ databases">
        <title>Genomic Encyclopedia of Type Strains, Phase IV (KMG-IV): sequencing the most valuable type-strain genomes for metagenomic binning, comparative biology and taxonomic classification.</title>
        <authorList>
            <person name="Goeker M."/>
        </authorList>
    </citation>
    <scope>NUCLEOTIDE SEQUENCE [LARGE SCALE GENOMIC DNA]</scope>
    <source>
        <strain evidence="2 3">DSM 103733</strain>
    </source>
</reference>
<dbReference type="Gene3D" id="3.40.50.10330">
    <property type="entry name" value="Probable inorganic polyphosphate/atp-NAD kinase, domain 1"/>
    <property type="match status" value="1"/>
</dbReference>
<keyword evidence="2" id="KW-0418">Kinase</keyword>
<dbReference type="PROSITE" id="PS50146">
    <property type="entry name" value="DAGK"/>
    <property type="match status" value="1"/>
</dbReference>
<dbReference type="GO" id="GO:0005886">
    <property type="term" value="C:plasma membrane"/>
    <property type="evidence" value="ECO:0007669"/>
    <property type="project" value="TreeGrafter"/>
</dbReference>
<gene>
    <name evidence="2" type="ORF">HNQ77_003805</name>
</gene>
<feature type="domain" description="DAGKc" evidence="1">
    <location>
        <begin position="1"/>
        <end position="130"/>
    </location>
</feature>
<keyword evidence="2" id="KW-0808">Transferase</keyword>
<dbReference type="GO" id="GO:0004143">
    <property type="term" value="F:ATP-dependent diacylglycerol kinase activity"/>
    <property type="evidence" value="ECO:0007669"/>
    <property type="project" value="TreeGrafter"/>
</dbReference>
<dbReference type="SMART" id="SM00046">
    <property type="entry name" value="DAGKc"/>
    <property type="match status" value="1"/>
</dbReference>
<dbReference type="InterPro" id="IPR001206">
    <property type="entry name" value="Diacylglycerol_kinase_cat_dom"/>
</dbReference>
<dbReference type="InterPro" id="IPR050187">
    <property type="entry name" value="Lipid_Phosphate_FormReg"/>
</dbReference>
<dbReference type="PANTHER" id="PTHR12358">
    <property type="entry name" value="SPHINGOSINE KINASE"/>
    <property type="match status" value="1"/>
</dbReference>
<comment type="caution">
    <text evidence="2">The sequence shown here is derived from an EMBL/GenBank/DDBJ whole genome shotgun (WGS) entry which is preliminary data.</text>
</comment>
<sequence length="318" mass="34453">MRRVLFFLNPLLMERRNRRAAVDRVAGMLRETGCTVELQDTLSAHSAGEQAQEAVTNGFDTIFVCGGDGTIFQVIQGVAGSSTALGVIPFGTGNVLAQNLRLPLNPIEAMRAQMNAPAVPIPLGKITCKTAGHTKDRNWYFVIAAGMGVHAALMNLAPTGSGKRVGGRAAYYAGGIRLLFQHPVEPFDLQMTLADGSVRKCRASEVIAVRVGEINRWRPGGEMRKPVLRVASIPETTRLGLAHASFHALITRKSSGSSQLPYPQYEDVSMLTCNPIPDYSYQSPLLIEADGEVIGMKRATISIAQRQLRLLWPNSAEA</sequence>